<dbReference type="AlphaFoldDB" id="A0AAW8J5U3"/>
<keyword evidence="1" id="KW-0472">Membrane</keyword>
<evidence type="ECO:0000313" key="3">
    <source>
        <dbReference type="Proteomes" id="UP001243844"/>
    </source>
</evidence>
<keyword evidence="1" id="KW-1133">Transmembrane helix</keyword>
<dbReference type="Proteomes" id="UP001243844">
    <property type="component" value="Unassembled WGS sequence"/>
</dbReference>
<evidence type="ECO:0008006" key="4">
    <source>
        <dbReference type="Google" id="ProtNLM"/>
    </source>
</evidence>
<sequence length="178" mass="21560">MSYEDIFTLIVDLCTIAAFIVAFVAWKNWKKQQNYTLILDQIFEFEVALNAYFSLELALIEIEIEHIKQYQSKNKFFRWPIMLYLDRFKNKFRYKSIENKIHRYNDALSTLQILDVKYDPLKIQNAAHYEHRISRLYQQLDRLHTVDEIYAKCDEIHQYILQNMQVALEEVKIIRKAV</sequence>
<accession>A0AAW8J5U3</accession>
<protein>
    <recommendedName>
        <fullName evidence="4">DUF4760 domain-containing protein</fullName>
    </recommendedName>
</protein>
<dbReference type="RefSeq" id="WP_308980706.1">
    <property type="nucleotide sequence ID" value="NZ_JAVIDL010000002.1"/>
</dbReference>
<proteinExistence type="predicted"/>
<comment type="caution">
    <text evidence="2">The sequence shown here is derived from an EMBL/GenBank/DDBJ whole genome shotgun (WGS) entry which is preliminary data.</text>
</comment>
<evidence type="ECO:0000313" key="2">
    <source>
        <dbReference type="EMBL" id="MDQ8934488.1"/>
    </source>
</evidence>
<organism evidence="2 3">
    <name type="scientific">Acinetobacter rudis</name>
    <dbReference type="NCBI Taxonomy" id="632955"/>
    <lineage>
        <taxon>Bacteria</taxon>
        <taxon>Pseudomonadati</taxon>
        <taxon>Pseudomonadota</taxon>
        <taxon>Gammaproteobacteria</taxon>
        <taxon>Moraxellales</taxon>
        <taxon>Moraxellaceae</taxon>
        <taxon>Acinetobacter</taxon>
    </lineage>
</organism>
<name>A0AAW8J5U3_9GAMM</name>
<reference evidence="2" key="1">
    <citation type="submission" date="2023-08" db="EMBL/GenBank/DDBJ databases">
        <title>Emergence of clinically-relevant ST2 carbapenem-resistant Acinetobacter baumannii strains in hospital sewages in Zhejiang, East of China.</title>
        <authorList>
            <person name="Kaichao C."/>
            <person name="Zhang R."/>
        </authorList>
    </citation>
    <scope>NUCLEOTIDE SEQUENCE</scope>
    <source>
        <strain evidence="2">M-RB-37</strain>
    </source>
</reference>
<dbReference type="EMBL" id="JAVIDL010000002">
    <property type="protein sequence ID" value="MDQ8934488.1"/>
    <property type="molecule type" value="Genomic_DNA"/>
</dbReference>
<evidence type="ECO:0000256" key="1">
    <source>
        <dbReference type="SAM" id="Phobius"/>
    </source>
</evidence>
<feature type="transmembrane region" description="Helical" evidence="1">
    <location>
        <begin position="6"/>
        <end position="26"/>
    </location>
</feature>
<gene>
    <name evidence="2" type="ORF">RFH47_01840</name>
</gene>
<keyword evidence="1" id="KW-0812">Transmembrane</keyword>